<proteinExistence type="inferred from homology"/>
<keyword evidence="2" id="KW-0378">Hydrolase</keyword>
<dbReference type="STRING" id="431595.K3WW60"/>
<dbReference type="EnsemblProtists" id="PYU1_T009208">
    <property type="protein sequence ID" value="PYU1_T009208"/>
    <property type="gene ID" value="PYU1_G009190"/>
</dbReference>
<dbReference type="AlphaFoldDB" id="K3WW60"/>
<name>K3WW60_GLOUD</name>
<dbReference type="Proteomes" id="UP000019132">
    <property type="component" value="Unassembled WGS sequence"/>
</dbReference>
<accession>K3WW60</accession>
<keyword evidence="7" id="KW-1185">Reference proteome</keyword>
<evidence type="ECO:0000256" key="2">
    <source>
        <dbReference type="ARBA" id="ARBA00022801"/>
    </source>
</evidence>
<keyword evidence="4" id="KW-1133">Transmembrane helix</keyword>
<dbReference type="Pfam" id="PF07859">
    <property type="entry name" value="Abhydrolase_3"/>
    <property type="match status" value="1"/>
</dbReference>
<reference evidence="7" key="2">
    <citation type="submission" date="2010-04" db="EMBL/GenBank/DDBJ databases">
        <authorList>
            <person name="Buell R."/>
            <person name="Hamilton J."/>
            <person name="Hostetler J."/>
        </authorList>
    </citation>
    <scope>NUCLEOTIDE SEQUENCE [LARGE SCALE GENOMIC DNA]</scope>
    <source>
        <strain evidence="7">DAOM:BR144</strain>
    </source>
</reference>
<dbReference type="InterPro" id="IPR029058">
    <property type="entry name" value="AB_hydrolase_fold"/>
</dbReference>
<dbReference type="VEuPathDB" id="FungiDB:PYU1_G009190"/>
<organism evidence="6 7">
    <name type="scientific">Globisporangium ultimum (strain ATCC 200006 / CBS 805.95 / DAOM BR144)</name>
    <name type="common">Pythium ultimum</name>
    <dbReference type="NCBI Taxonomy" id="431595"/>
    <lineage>
        <taxon>Eukaryota</taxon>
        <taxon>Sar</taxon>
        <taxon>Stramenopiles</taxon>
        <taxon>Oomycota</taxon>
        <taxon>Peronosporomycetes</taxon>
        <taxon>Pythiales</taxon>
        <taxon>Pythiaceae</taxon>
        <taxon>Globisporangium</taxon>
    </lineage>
</organism>
<comment type="similarity">
    <text evidence="1">Belongs to the 'GDXG' lipolytic enzyme family.</text>
</comment>
<protein>
    <recommendedName>
        <fullName evidence="5">Alpha/beta hydrolase fold-3 domain-containing protein</fullName>
    </recommendedName>
</protein>
<evidence type="ECO:0000259" key="5">
    <source>
        <dbReference type="Pfam" id="PF07859"/>
    </source>
</evidence>
<dbReference type="InterPro" id="IPR013094">
    <property type="entry name" value="AB_hydrolase_3"/>
</dbReference>
<dbReference type="Gene3D" id="3.40.50.1820">
    <property type="entry name" value="alpha/beta hydrolase"/>
    <property type="match status" value="1"/>
</dbReference>
<dbReference type="PANTHER" id="PTHR48081:SF8">
    <property type="entry name" value="ALPHA_BETA HYDROLASE FOLD-3 DOMAIN-CONTAINING PROTEIN-RELATED"/>
    <property type="match status" value="1"/>
</dbReference>
<feature type="transmembrane region" description="Helical" evidence="4">
    <location>
        <begin position="6"/>
        <end position="35"/>
    </location>
</feature>
<evidence type="ECO:0000313" key="7">
    <source>
        <dbReference type="Proteomes" id="UP000019132"/>
    </source>
</evidence>
<evidence type="ECO:0000256" key="3">
    <source>
        <dbReference type="PROSITE-ProRule" id="PRU10038"/>
    </source>
</evidence>
<dbReference type="InterPro" id="IPR033140">
    <property type="entry name" value="Lipase_GDXG_put_SER_AS"/>
</dbReference>
<evidence type="ECO:0000313" key="6">
    <source>
        <dbReference type="EnsemblProtists" id="PYU1_T009208"/>
    </source>
</evidence>
<dbReference type="HOGENOM" id="CLU_012494_7_1_1"/>
<feature type="domain" description="Alpha/beta hydrolase fold-3" evidence="5">
    <location>
        <begin position="132"/>
        <end position="350"/>
    </location>
</feature>
<sequence>MASLTSLLVFVAEALVLLPVLLVATIVATIVQFLARGCRPRFPKWTLRFEIATALKRCITERYGESMTHEPAATRFRRVTEVLGNMAGRAACRSHGTHVEPEIANGLEHLWIKAAVTSAAGEKQRKTQRFVVLYYHGGGYVVYCPRYFIAYCNLLRASILDQLQAQFPNDSVELDVFIANYRKAPLHPFPIPADDAVLAYEFLVQHHKIAPNRILLAGDSAGGGLVMSTLLRLRDAGKSSIMPLAAMITCPYVDMSPENSDFVSPPHCGLSQNLMAAFRRALLKNPDDPASWRPHSAVHSDLRNLPPVFVQAADLDYIFNNATRLIAKAKADGVRNWEIDIHEGVPHVFTTSSPSVLPYALVGVQRISTFAVKHIHQSLTKL</sequence>
<reference evidence="7" key="1">
    <citation type="journal article" date="2010" name="Genome Biol.">
        <title>Genome sequence of the necrotrophic plant pathogen Pythium ultimum reveals original pathogenicity mechanisms and effector repertoire.</title>
        <authorList>
            <person name="Levesque C.A."/>
            <person name="Brouwer H."/>
            <person name="Cano L."/>
            <person name="Hamilton J.P."/>
            <person name="Holt C."/>
            <person name="Huitema E."/>
            <person name="Raffaele S."/>
            <person name="Robideau G.P."/>
            <person name="Thines M."/>
            <person name="Win J."/>
            <person name="Zerillo M.M."/>
            <person name="Beakes G.W."/>
            <person name="Boore J.L."/>
            <person name="Busam D."/>
            <person name="Dumas B."/>
            <person name="Ferriera S."/>
            <person name="Fuerstenberg S.I."/>
            <person name="Gachon C.M."/>
            <person name="Gaulin E."/>
            <person name="Govers F."/>
            <person name="Grenville-Briggs L."/>
            <person name="Horner N."/>
            <person name="Hostetler J."/>
            <person name="Jiang R.H."/>
            <person name="Johnson J."/>
            <person name="Krajaejun T."/>
            <person name="Lin H."/>
            <person name="Meijer H.J."/>
            <person name="Moore B."/>
            <person name="Morris P."/>
            <person name="Phuntmart V."/>
            <person name="Puiu D."/>
            <person name="Shetty J."/>
            <person name="Stajich J.E."/>
            <person name="Tripathy S."/>
            <person name="Wawra S."/>
            <person name="van West P."/>
            <person name="Whitty B.R."/>
            <person name="Coutinho P.M."/>
            <person name="Henrissat B."/>
            <person name="Martin F."/>
            <person name="Thomas P.D."/>
            <person name="Tyler B.M."/>
            <person name="De Vries R.P."/>
            <person name="Kamoun S."/>
            <person name="Yandell M."/>
            <person name="Tisserat N."/>
            <person name="Buell C.R."/>
        </authorList>
    </citation>
    <scope>NUCLEOTIDE SEQUENCE</scope>
    <source>
        <strain evidence="7">DAOM:BR144</strain>
    </source>
</reference>
<dbReference type="PANTHER" id="PTHR48081">
    <property type="entry name" value="AB HYDROLASE SUPERFAMILY PROTEIN C4A8.06C"/>
    <property type="match status" value="1"/>
</dbReference>
<dbReference type="EMBL" id="GL376632">
    <property type="status" value="NOT_ANNOTATED_CDS"/>
    <property type="molecule type" value="Genomic_DNA"/>
</dbReference>
<dbReference type="eggNOG" id="ENOG502RUWX">
    <property type="taxonomic scope" value="Eukaryota"/>
</dbReference>
<feature type="active site" evidence="3">
    <location>
        <position position="220"/>
    </location>
</feature>
<dbReference type="PROSITE" id="PS01174">
    <property type="entry name" value="LIPASE_GDXG_SER"/>
    <property type="match status" value="1"/>
</dbReference>
<keyword evidence="4" id="KW-0812">Transmembrane</keyword>
<dbReference type="InParanoid" id="K3WW60"/>
<dbReference type="GO" id="GO:0016787">
    <property type="term" value="F:hydrolase activity"/>
    <property type="evidence" value="ECO:0007669"/>
    <property type="project" value="UniProtKB-KW"/>
</dbReference>
<dbReference type="InterPro" id="IPR050300">
    <property type="entry name" value="GDXG_lipolytic_enzyme"/>
</dbReference>
<dbReference type="SUPFAM" id="SSF53474">
    <property type="entry name" value="alpha/beta-Hydrolases"/>
    <property type="match status" value="1"/>
</dbReference>
<dbReference type="OMA" id="WEIDIHE"/>
<keyword evidence="4" id="KW-0472">Membrane</keyword>
<evidence type="ECO:0000256" key="4">
    <source>
        <dbReference type="SAM" id="Phobius"/>
    </source>
</evidence>
<evidence type="ECO:0000256" key="1">
    <source>
        <dbReference type="ARBA" id="ARBA00010515"/>
    </source>
</evidence>
<reference evidence="6" key="3">
    <citation type="submission" date="2015-02" db="UniProtKB">
        <authorList>
            <consortium name="EnsemblProtists"/>
        </authorList>
    </citation>
    <scope>IDENTIFICATION</scope>
    <source>
        <strain evidence="6">DAOM BR144</strain>
    </source>
</reference>